<dbReference type="Proteomes" id="UP000887159">
    <property type="component" value="Unassembled WGS sequence"/>
</dbReference>
<evidence type="ECO:0000256" key="1">
    <source>
        <dbReference type="SAM" id="MobiDB-lite"/>
    </source>
</evidence>
<gene>
    <name evidence="2" type="ORF">TNCV_811251</name>
</gene>
<evidence type="ECO:0000313" key="3">
    <source>
        <dbReference type="Proteomes" id="UP000887159"/>
    </source>
</evidence>
<reference evidence="2" key="1">
    <citation type="submission" date="2020-08" db="EMBL/GenBank/DDBJ databases">
        <title>Multicomponent nature underlies the extraordinary mechanical properties of spider dragline silk.</title>
        <authorList>
            <person name="Kono N."/>
            <person name="Nakamura H."/>
            <person name="Mori M."/>
            <person name="Yoshida Y."/>
            <person name="Ohtoshi R."/>
            <person name="Malay A.D."/>
            <person name="Moran D.A.P."/>
            <person name="Tomita M."/>
            <person name="Numata K."/>
            <person name="Arakawa K."/>
        </authorList>
    </citation>
    <scope>NUCLEOTIDE SEQUENCE</scope>
</reference>
<protein>
    <submittedName>
        <fullName evidence="2">Uncharacterized protein</fullName>
    </submittedName>
</protein>
<sequence length="67" mass="7450">MAVVHRTESEAEIRVEVDNELLKTVTSRTVLTQTPCSMHSADSKPLSYSNGVKQELTKKHGHMALQT</sequence>
<organism evidence="2 3">
    <name type="scientific">Trichonephila clavipes</name>
    <name type="common">Golden silk orbweaver</name>
    <name type="synonym">Nephila clavipes</name>
    <dbReference type="NCBI Taxonomy" id="2585209"/>
    <lineage>
        <taxon>Eukaryota</taxon>
        <taxon>Metazoa</taxon>
        <taxon>Ecdysozoa</taxon>
        <taxon>Arthropoda</taxon>
        <taxon>Chelicerata</taxon>
        <taxon>Arachnida</taxon>
        <taxon>Araneae</taxon>
        <taxon>Araneomorphae</taxon>
        <taxon>Entelegynae</taxon>
        <taxon>Araneoidea</taxon>
        <taxon>Nephilidae</taxon>
        <taxon>Trichonephila</taxon>
    </lineage>
</organism>
<dbReference type="EMBL" id="BMAU01021282">
    <property type="protein sequence ID" value="GFY08692.1"/>
    <property type="molecule type" value="Genomic_DNA"/>
</dbReference>
<evidence type="ECO:0000313" key="2">
    <source>
        <dbReference type="EMBL" id="GFY08692.1"/>
    </source>
</evidence>
<accession>A0A8X6V8C6</accession>
<name>A0A8X6V8C6_TRICX</name>
<proteinExistence type="predicted"/>
<feature type="region of interest" description="Disordered" evidence="1">
    <location>
        <begin position="36"/>
        <end position="67"/>
    </location>
</feature>
<dbReference type="AlphaFoldDB" id="A0A8X6V8C6"/>
<comment type="caution">
    <text evidence="2">The sequence shown here is derived from an EMBL/GenBank/DDBJ whole genome shotgun (WGS) entry which is preliminary data.</text>
</comment>
<keyword evidence="3" id="KW-1185">Reference proteome</keyword>